<dbReference type="GO" id="GO:0005615">
    <property type="term" value="C:extracellular space"/>
    <property type="evidence" value="ECO:0007669"/>
    <property type="project" value="TreeGrafter"/>
</dbReference>
<evidence type="ECO:0000256" key="7">
    <source>
        <dbReference type="ARBA" id="ARBA00023157"/>
    </source>
</evidence>
<evidence type="ECO:0000256" key="8">
    <source>
        <dbReference type="ARBA" id="ARBA00023180"/>
    </source>
</evidence>
<evidence type="ECO:0000313" key="11">
    <source>
        <dbReference type="EMBL" id="KAK2141280.1"/>
    </source>
</evidence>
<name>A0AAD9MQ40_9ANNE</name>
<dbReference type="Pfam" id="PF00110">
    <property type="entry name" value="wnt"/>
    <property type="match status" value="1"/>
</dbReference>
<dbReference type="PANTHER" id="PTHR12027:SF72">
    <property type="entry name" value="PROTEIN WNT-6"/>
    <property type="match status" value="1"/>
</dbReference>
<keyword evidence="3 10" id="KW-0217">Developmental protein</keyword>
<evidence type="ECO:0000256" key="10">
    <source>
        <dbReference type="RuleBase" id="RU003500"/>
    </source>
</evidence>
<comment type="similarity">
    <text evidence="2 10">Belongs to the Wnt family.</text>
</comment>
<dbReference type="AlphaFoldDB" id="A0AAD9MQ40"/>
<proteinExistence type="inferred from homology"/>
<evidence type="ECO:0000256" key="3">
    <source>
        <dbReference type="ARBA" id="ARBA00022473"/>
    </source>
</evidence>
<evidence type="ECO:0000256" key="1">
    <source>
        <dbReference type="ARBA" id="ARBA00004498"/>
    </source>
</evidence>
<accession>A0AAD9MQ40</accession>
<dbReference type="Proteomes" id="UP001208570">
    <property type="component" value="Unassembled WGS sequence"/>
</dbReference>
<evidence type="ECO:0000256" key="2">
    <source>
        <dbReference type="ARBA" id="ARBA00005683"/>
    </source>
</evidence>
<comment type="subcellular location">
    <subcellularLocation>
        <location evidence="1 10">Secreted</location>
        <location evidence="1 10">Extracellular space</location>
        <location evidence="1 10">Extracellular matrix</location>
    </subcellularLocation>
</comment>
<dbReference type="InterPro" id="IPR005817">
    <property type="entry name" value="Wnt"/>
</dbReference>
<keyword evidence="4" id="KW-0964">Secreted</keyword>
<dbReference type="GO" id="GO:0045165">
    <property type="term" value="P:cell fate commitment"/>
    <property type="evidence" value="ECO:0007669"/>
    <property type="project" value="TreeGrafter"/>
</dbReference>
<keyword evidence="8" id="KW-0325">Glycoprotein</keyword>
<comment type="function">
    <text evidence="10">Ligand for members of the frizzled family of seven transmembrane receptors.</text>
</comment>
<dbReference type="GO" id="GO:0060070">
    <property type="term" value="P:canonical Wnt signaling pathway"/>
    <property type="evidence" value="ECO:0007669"/>
    <property type="project" value="TreeGrafter"/>
</dbReference>
<organism evidence="11 12">
    <name type="scientific">Paralvinella palmiformis</name>
    <dbReference type="NCBI Taxonomy" id="53620"/>
    <lineage>
        <taxon>Eukaryota</taxon>
        <taxon>Metazoa</taxon>
        <taxon>Spiralia</taxon>
        <taxon>Lophotrochozoa</taxon>
        <taxon>Annelida</taxon>
        <taxon>Polychaeta</taxon>
        <taxon>Sedentaria</taxon>
        <taxon>Canalipalpata</taxon>
        <taxon>Terebellida</taxon>
        <taxon>Terebelliformia</taxon>
        <taxon>Alvinellidae</taxon>
        <taxon>Paralvinella</taxon>
    </lineage>
</organism>
<evidence type="ECO:0000256" key="5">
    <source>
        <dbReference type="ARBA" id="ARBA00022530"/>
    </source>
</evidence>
<dbReference type="GO" id="GO:0005125">
    <property type="term" value="F:cytokine activity"/>
    <property type="evidence" value="ECO:0007669"/>
    <property type="project" value="TreeGrafter"/>
</dbReference>
<reference evidence="11" key="1">
    <citation type="journal article" date="2023" name="Mol. Biol. Evol.">
        <title>Third-Generation Sequencing Reveals the Adaptive Role of the Epigenome in Three Deep-Sea Polychaetes.</title>
        <authorList>
            <person name="Perez M."/>
            <person name="Aroh O."/>
            <person name="Sun Y."/>
            <person name="Lan Y."/>
            <person name="Juniper S.K."/>
            <person name="Young C.R."/>
            <person name="Angers B."/>
            <person name="Qian P.Y."/>
        </authorList>
    </citation>
    <scope>NUCLEOTIDE SEQUENCE</scope>
    <source>
        <strain evidence="11">P08H-3</strain>
    </source>
</reference>
<dbReference type="PANTHER" id="PTHR12027">
    <property type="entry name" value="WNT RELATED"/>
    <property type="match status" value="1"/>
</dbReference>
<evidence type="ECO:0000256" key="4">
    <source>
        <dbReference type="ARBA" id="ARBA00022525"/>
    </source>
</evidence>
<dbReference type="GO" id="GO:0005109">
    <property type="term" value="F:frizzled binding"/>
    <property type="evidence" value="ECO:0007669"/>
    <property type="project" value="TreeGrafter"/>
</dbReference>
<evidence type="ECO:0000256" key="6">
    <source>
        <dbReference type="ARBA" id="ARBA00022687"/>
    </source>
</evidence>
<dbReference type="GO" id="GO:0030182">
    <property type="term" value="P:neuron differentiation"/>
    <property type="evidence" value="ECO:0007669"/>
    <property type="project" value="TreeGrafter"/>
</dbReference>
<keyword evidence="9" id="KW-0449">Lipoprotein</keyword>
<keyword evidence="5" id="KW-0272">Extracellular matrix</keyword>
<dbReference type="EMBL" id="JAODUP010001129">
    <property type="protein sequence ID" value="KAK2141280.1"/>
    <property type="molecule type" value="Genomic_DNA"/>
</dbReference>
<evidence type="ECO:0000256" key="9">
    <source>
        <dbReference type="ARBA" id="ARBA00023288"/>
    </source>
</evidence>
<sequence>MDPNRICKKSRRVGGKQHRICLKEPEIVREIANGAKMAVGECRYQFKDRRWNCPTKHRGIAKVLRLGHVSIIDTSPSGIQDQRHGHRNNIRKTTVPFLWILDGGRPIMRDIKREISRAFRPGSAQTVSETWASPYKWLQL</sequence>
<comment type="caution">
    <text evidence="11">The sequence shown here is derived from an EMBL/GenBank/DDBJ whole genome shotgun (WGS) entry which is preliminary data.</text>
</comment>
<gene>
    <name evidence="11" type="ORF">LSH36_1129g00042</name>
</gene>
<keyword evidence="7" id="KW-1015">Disulfide bond</keyword>
<keyword evidence="6 10" id="KW-0879">Wnt signaling pathway</keyword>
<keyword evidence="12" id="KW-1185">Reference proteome</keyword>
<protein>
    <recommendedName>
        <fullName evidence="10">Protein Wnt</fullName>
    </recommendedName>
</protein>
<evidence type="ECO:0000313" key="12">
    <source>
        <dbReference type="Proteomes" id="UP001208570"/>
    </source>
</evidence>